<feature type="compositionally biased region" description="Basic and acidic residues" evidence="1">
    <location>
        <begin position="11"/>
        <end position="23"/>
    </location>
</feature>
<gene>
    <name evidence="2" type="ORF">KR093_002856</name>
</gene>
<evidence type="ECO:0000313" key="3">
    <source>
        <dbReference type="Proteomes" id="UP001200034"/>
    </source>
</evidence>
<keyword evidence="3" id="KW-1185">Reference proteome</keyword>
<feature type="region of interest" description="Disordered" evidence="1">
    <location>
        <begin position="1"/>
        <end position="35"/>
    </location>
</feature>
<name>A0AAD4KCF7_9MUSC</name>
<dbReference type="EMBL" id="JAJJHW010000095">
    <property type="protein sequence ID" value="KAH8386837.1"/>
    <property type="molecule type" value="Genomic_DNA"/>
</dbReference>
<organism evidence="2 3">
    <name type="scientific">Drosophila rubida</name>
    <dbReference type="NCBI Taxonomy" id="30044"/>
    <lineage>
        <taxon>Eukaryota</taxon>
        <taxon>Metazoa</taxon>
        <taxon>Ecdysozoa</taxon>
        <taxon>Arthropoda</taxon>
        <taxon>Hexapoda</taxon>
        <taxon>Insecta</taxon>
        <taxon>Pterygota</taxon>
        <taxon>Neoptera</taxon>
        <taxon>Endopterygota</taxon>
        <taxon>Diptera</taxon>
        <taxon>Brachycera</taxon>
        <taxon>Muscomorpha</taxon>
        <taxon>Ephydroidea</taxon>
        <taxon>Drosophilidae</taxon>
        <taxon>Drosophila</taxon>
    </lineage>
</organism>
<evidence type="ECO:0000256" key="1">
    <source>
        <dbReference type="SAM" id="MobiDB-lite"/>
    </source>
</evidence>
<protein>
    <submittedName>
        <fullName evidence="2">Uncharacterized protein</fullName>
    </submittedName>
</protein>
<sequence length="172" mass="20081">MYGMASPPKEPTQKMKPDVKSSEQSKQPTKAKRGSVLSAIEDIQRMSPEAIVQEFDRMVDHTQRHFRDETFIPCLNVADDLIRCLRQHKQQSFMCFHVMQEYQHCVGLATQAFIDRMAEEDERKQREAQQLPVMPPQTVPAPAMTTMATINPPTVEEVRRKRSWLKPWTWLR</sequence>
<accession>A0AAD4KCF7</accession>
<dbReference type="AlphaFoldDB" id="A0AAD4KCF7"/>
<reference evidence="2" key="1">
    <citation type="journal article" date="2021" name="Mol. Ecol. Resour.">
        <title>Phylogenomic analyses of the genus Drosophila reveals genomic signals of climate adaptation.</title>
        <authorList>
            <person name="Li F."/>
            <person name="Rane R.V."/>
            <person name="Luria V."/>
            <person name="Xiong Z."/>
            <person name="Chen J."/>
            <person name="Li Z."/>
            <person name="Catullo R.A."/>
            <person name="Griffin P.C."/>
            <person name="Schiffer M."/>
            <person name="Pearce S."/>
            <person name="Lee S.F."/>
            <person name="McElroy K."/>
            <person name="Stocker A."/>
            <person name="Shirriffs J."/>
            <person name="Cockerell F."/>
            <person name="Coppin C."/>
            <person name="Sgro C.M."/>
            <person name="Karger A."/>
            <person name="Cain J.W."/>
            <person name="Weber J.A."/>
            <person name="Santpere G."/>
            <person name="Kirschner M.W."/>
            <person name="Hoffmann A.A."/>
            <person name="Oakeshott J.G."/>
            <person name="Zhang G."/>
        </authorList>
    </citation>
    <scope>NUCLEOTIDE SEQUENCE</scope>
    <source>
        <strain evidence="2">BGI-SZ-2011g</strain>
    </source>
</reference>
<proteinExistence type="predicted"/>
<evidence type="ECO:0000313" key="2">
    <source>
        <dbReference type="EMBL" id="KAH8386837.1"/>
    </source>
</evidence>
<dbReference type="InterPro" id="IPR009069">
    <property type="entry name" value="Cys_alpha_HP_mot_SF"/>
</dbReference>
<comment type="caution">
    <text evidence="2">The sequence shown here is derived from an EMBL/GenBank/DDBJ whole genome shotgun (WGS) entry which is preliminary data.</text>
</comment>
<dbReference type="Proteomes" id="UP001200034">
    <property type="component" value="Unassembled WGS sequence"/>
</dbReference>
<dbReference type="SUPFAM" id="SSF47072">
    <property type="entry name" value="Cysteine alpha-hairpin motif"/>
    <property type="match status" value="1"/>
</dbReference>